<sequence>MARLNELKKGDRAEIVSVEGDDAIAVRLMEMGLIDGEQIEFIGSAPFGDPLEFALRGYRLSLRSKEASRVRIAFS</sequence>
<dbReference type="InterPro" id="IPR038157">
    <property type="entry name" value="FeoA_core_dom"/>
</dbReference>
<feature type="domain" description="Ferrous iron transporter FeoA-like" evidence="2">
    <location>
        <begin position="2"/>
        <end position="74"/>
    </location>
</feature>
<evidence type="ECO:0000313" key="3">
    <source>
        <dbReference type="EMBL" id="VAX37953.1"/>
    </source>
</evidence>
<name>A0A3B1DMB7_9ZZZZ</name>
<protein>
    <recommendedName>
        <fullName evidence="2">Ferrous iron transporter FeoA-like domain-containing protein</fullName>
    </recommendedName>
</protein>
<evidence type="ECO:0000256" key="1">
    <source>
        <dbReference type="ARBA" id="ARBA00023004"/>
    </source>
</evidence>
<dbReference type="InterPro" id="IPR008988">
    <property type="entry name" value="Transcriptional_repressor_C"/>
</dbReference>
<dbReference type="EMBL" id="UOGL01000154">
    <property type="protein sequence ID" value="VAX37953.1"/>
    <property type="molecule type" value="Genomic_DNA"/>
</dbReference>
<dbReference type="SUPFAM" id="SSF50037">
    <property type="entry name" value="C-terminal domain of transcriptional repressors"/>
    <property type="match status" value="1"/>
</dbReference>
<dbReference type="SMART" id="SM00899">
    <property type="entry name" value="FeoA"/>
    <property type="match status" value="1"/>
</dbReference>
<reference evidence="3" key="1">
    <citation type="submission" date="2018-06" db="EMBL/GenBank/DDBJ databases">
        <authorList>
            <person name="Zhirakovskaya E."/>
        </authorList>
    </citation>
    <scope>NUCLEOTIDE SEQUENCE</scope>
</reference>
<dbReference type="Pfam" id="PF04023">
    <property type="entry name" value="FeoA"/>
    <property type="match status" value="1"/>
</dbReference>
<dbReference type="GO" id="GO:0046914">
    <property type="term" value="F:transition metal ion binding"/>
    <property type="evidence" value="ECO:0007669"/>
    <property type="project" value="InterPro"/>
</dbReference>
<dbReference type="InterPro" id="IPR052713">
    <property type="entry name" value="FeoA"/>
</dbReference>
<dbReference type="PANTHER" id="PTHR42954">
    <property type="entry name" value="FE(2+) TRANSPORT PROTEIN A"/>
    <property type="match status" value="1"/>
</dbReference>
<dbReference type="Gene3D" id="2.30.30.90">
    <property type="match status" value="1"/>
</dbReference>
<organism evidence="3">
    <name type="scientific">hydrothermal vent metagenome</name>
    <dbReference type="NCBI Taxonomy" id="652676"/>
    <lineage>
        <taxon>unclassified sequences</taxon>
        <taxon>metagenomes</taxon>
        <taxon>ecological metagenomes</taxon>
    </lineage>
</organism>
<gene>
    <name evidence="3" type="ORF">MNBD_PLANCTO02-1632</name>
</gene>
<keyword evidence="1" id="KW-0408">Iron</keyword>
<accession>A0A3B1DMB7</accession>
<dbReference type="PANTHER" id="PTHR42954:SF2">
    <property type="entry name" value="FE(2+) TRANSPORT PROTEIN A"/>
    <property type="match status" value="1"/>
</dbReference>
<evidence type="ECO:0000259" key="2">
    <source>
        <dbReference type="SMART" id="SM00899"/>
    </source>
</evidence>
<dbReference type="AlphaFoldDB" id="A0A3B1DMB7"/>
<proteinExistence type="predicted"/>
<dbReference type="InterPro" id="IPR007167">
    <property type="entry name" value="Fe-transptr_FeoA-like"/>
</dbReference>